<reference evidence="1 2" key="1">
    <citation type="submission" date="2018-01" db="EMBL/GenBank/DDBJ databases">
        <title>Lactibacter flavus gen. nov., sp. nov., a novel bacterium of the family Propionibacteriaceae isolated from raw milk and dairy products.</title>
        <authorList>
            <person name="Wenning M."/>
            <person name="Breitenwieser F."/>
            <person name="Huptas C."/>
            <person name="von Neubeck M."/>
            <person name="Busse H.-J."/>
            <person name="Scherer S."/>
        </authorList>
    </citation>
    <scope>NUCLEOTIDE SEQUENCE [LARGE SCALE GENOMIC DNA]</scope>
    <source>
        <strain evidence="1 2">VG341</strain>
    </source>
</reference>
<protein>
    <submittedName>
        <fullName evidence="1">Uncharacterized protein</fullName>
    </submittedName>
</protein>
<name>A0A4Q2EDQ1_9ACTN</name>
<dbReference type="Proteomes" id="UP000290624">
    <property type="component" value="Unassembled WGS sequence"/>
</dbReference>
<comment type="caution">
    <text evidence="1">The sequence shown here is derived from an EMBL/GenBank/DDBJ whole genome shotgun (WGS) entry which is preliminary data.</text>
</comment>
<evidence type="ECO:0000313" key="2">
    <source>
        <dbReference type="Proteomes" id="UP000290624"/>
    </source>
</evidence>
<dbReference type="AlphaFoldDB" id="A0A4Q2EDQ1"/>
<organism evidence="1 2">
    <name type="scientific">Propioniciclava flava</name>
    <dbReference type="NCBI Taxonomy" id="2072026"/>
    <lineage>
        <taxon>Bacteria</taxon>
        <taxon>Bacillati</taxon>
        <taxon>Actinomycetota</taxon>
        <taxon>Actinomycetes</taxon>
        <taxon>Propionibacteriales</taxon>
        <taxon>Propionibacteriaceae</taxon>
        <taxon>Propioniciclava</taxon>
    </lineage>
</organism>
<dbReference type="EMBL" id="PPCV01000007">
    <property type="protein sequence ID" value="RXW31587.1"/>
    <property type="molecule type" value="Genomic_DNA"/>
</dbReference>
<gene>
    <name evidence="1" type="ORF">C1706_10480</name>
</gene>
<keyword evidence="2" id="KW-1185">Reference proteome</keyword>
<proteinExistence type="predicted"/>
<accession>A0A4Q2EDQ1</accession>
<sequence>MPVAWPLALSTVTEPDAWVNITAKATASWELKATRMSMATVLGAVAFITAAPALALPSLPPEQMAWVVPTPDSPPAQAAL</sequence>
<evidence type="ECO:0000313" key="1">
    <source>
        <dbReference type="EMBL" id="RXW31587.1"/>
    </source>
</evidence>